<evidence type="ECO:0000313" key="3">
    <source>
        <dbReference type="Proteomes" id="UP000789752"/>
    </source>
</evidence>
<proteinExistence type="predicted"/>
<feature type="compositionally biased region" description="Basic and acidic residues" evidence="1">
    <location>
        <begin position="1475"/>
        <end position="1491"/>
    </location>
</feature>
<reference evidence="2 3" key="1">
    <citation type="submission" date="2021-04" db="EMBL/GenBank/DDBJ databases">
        <authorList>
            <person name="Vanwijnsberghe S."/>
        </authorList>
    </citation>
    <scope>NUCLEOTIDE SEQUENCE [LARGE SCALE GENOMIC DNA]</scope>
    <source>
        <strain evidence="2 3">LMG 32171</strain>
    </source>
</reference>
<dbReference type="InterPro" id="IPR027417">
    <property type="entry name" value="P-loop_NTPase"/>
</dbReference>
<dbReference type="Gene3D" id="3.40.50.300">
    <property type="entry name" value="P-loop containing nucleotide triphosphate hydrolases"/>
    <property type="match status" value="1"/>
</dbReference>
<feature type="region of interest" description="Disordered" evidence="1">
    <location>
        <begin position="821"/>
        <end position="842"/>
    </location>
</feature>
<dbReference type="SUPFAM" id="SSF52540">
    <property type="entry name" value="P-loop containing nucleoside triphosphate hydrolases"/>
    <property type="match status" value="1"/>
</dbReference>
<feature type="compositionally biased region" description="Basic and acidic residues" evidence="1">
    <location>
        <begin position="822"/>
        <end position="842"/>
    </location>
</feature>
<feature type="region of interest" description="Disordered" evidence="1">
    <location>
        <begin position="177"/>
        <end position="198"/>
    </location>
</feature>
<feature type="region of interest" description="Disordered" evidence="1">
    <location>
        <begin position="1447"/>
        <end position="1496"/>
    </location>
</feature>
<sequence>MSVDLDEFIQLHRTFHDLALSDEEGKESDLFRLMRRDKPTQWSDLLEEPRVVLLSEAGSGKTEELRHVCRNLRQSAKRAFFLRIEHLAQDFDAAFEEGTPEEFEEWRTSSERGWLLLDSVDEARLKDPKDFERAIRKVGRKLGRVLQRTHVVITGRTDAWRPRTDLLICEAALPWTPPATAPDQDQESDEAVTTSDVPVPKGRKSPFRIVALDEIAGEQVDRFASAKGVTDIEGFKKAVERADAWSFTGRPLDLAETVEFWIANKKIGSRLELIRASIDKRLEERDQDRADANPISKDRIRAGARFVAAAATLAKESAIRVPDGQQNDRGLSIKEVLTDWNDTDCRTLLTRPIFDEGIYGTVRFHHRSVREFLTAEWLNAMLVDEGSRAKIENLFFRRQYGIEVVVPTMRPLLPWLALLDRRILERVMRLAPEVLFEGGDPAQLPVDTRAQILRETCEQLTQPAHGRSATEYSAVQRFANPDLAECIRELLDKHSSDDDIVWFLLRMVAQGGIATLADKAKHFALTSRAEYARIAAIRAMIEVGSRHDCSEVREAFIKETPPLSRRWLGELVVGLGQTQADVDWLLAALALTAPKKRYETDPLLDSLASYVAALPPTLLPTLLDGLAKLLSRRPVVEQRHCEISQRYSWLGQIAGQGLVRLIKGRDPATLKKTALLILRKLPIAETYQRGAFEGGLNELPQLVRGWPALNRALFWHSVAEERARRKRKNGERLTDYWHVSIFGTYWAFDGSDFDYMCDEIATRRLQDDKLVALTLAFTLYQQNARLRAWREALQKVSSVYPDVDAELGKLLKPPKGANTKFKRQEAAWKRRSEKEAKREAASKEKAKQILAGRVDKIRDFGKPGMISGDQHYLHEQMRGAESQHNWWTEGNWQSLIEEFGQDVALAFRDGAAGYWRQNGPVLRSEGAAANTTPFSTIFGLTGLSIEARETIDWPSSFFPADAEIATRYALQELNGFPVWLPRLYASFPSQVFDVLLKEIKYELSTETEEGESHYALCDVSWHGDWIWDQIAPALLPELRAKRVNTRNLGHLLAIVNRSSVDDKTIAAIASRNADATRNLTFSPIWFAAWVGTDPAAAIPALAARFAGMDDPVQQTKLALAFVVALVGGRSQEGRARQAYRTVEHMKSLYLLMARYIRQHDDIDRAGQGVYSPGLRDDAQDARNALIAFIRETPGKEAFLALLEMGRAHPDERSRPWMSYDAKTKAAADADVDAWTPSQVQEFGKSLVATPANHRELWYHAVDKLEALKHDLENGDSSIASILQAVDQETEFRKFLGGWCRDRAAGRYVIPQEEELADAKRPDLRFFGVGFDAPVPAELKLADKWTGPHLFERLETQLCGDYLRDLRSSRGIFVIVYLGTKTYWDLPNGRRVDAFEMLVDELQRHWVLISNDYPGVEDIRVIGIDLTRRGIDTKAAKKVKKIAESVAKQPKLGSGKRKTAALRPSFGDAPSPLSTKDGEKGVKKPQRREKTSKWPPLEWSTRTARQNLGLELFAGWRSDDWPLLADKRAKQWADFGADRPFE</sequence>
<dbReference type="RefSeq" id="WP_228979270.1">
    <property type="nucleotide sequence ID" value="NZ_CAJQYY010000016.1"/>
</dbReference>
<dbReference type="Proteomes" id="UP000789752">
    <property type="component" value="Unassembled WGS sequence"/>
</dbReference>
<organism evidence="2 3">
    <name type="scientific">Paraburkholderia gardini</name>
    <dbReference type="NCBI Taxonomy" id="2823469"/>
    <lineage>
        <taxon>Bacteria</taxon>
        <taxon>Pseudomonadati</taxon>
        <taxon>Pseudomonadota</taxon>
        <taxon>Betaproteobacteria</taxon>
        <taxon>Burkholderiales</taxon>
        <taxon>Burkholderiaceae</taxon>
        <taxon>Paraburkholderia</taxon>
    </lineage>
</organism>
<dbReference type="EMBL" id="CAJQYY010000016">
    <property type="protein sequence ID" value="CAG4902985.1"/>
    <property type="molecule type" value="Genomic_DNA"/>
</dbReference>
<comment type="caution">
    <text evidence="2">The sequence shown here is derived from an EMBL/GenBank/DDBJ whole genome shotgun (WGS) entry which is preliminary data.</text>
</comment>
<protein>
    <recommendedName>
        <fullName evidence="4">NACHT domain-containing protein</fullName>
    </recommendedName>
</protein>
<gene>
    <name evidence="2" type="ORF">R54767_02907</name>
</gene>
<name>A0ABN7QQG6_9BURK</name>
<evidence type="ECO:0000256" key="1">
    <source>
        <dbReference type="SAM" id="MobiDB-lite"/>
    </source>
</evidence>
<evidence type="ECO:0000313" key="2">
    <source>
        <dbReference type="EMBL" id="CAG4902985.1"/>
    </source>
</evidence>
<keyword evidence="3" id="KW-1185">Reference proteome</keyword>
<accession>A0ABN7QQG6</accession>
<evidence type="ECO:0008006" key="4">
    <source>
        <dbReference type="Google" id="ProtNLM"/>
    </source>
</evidence>